<comment type="caution">
    <text evidence="3">The sequence shown here is derived from an EMBL/GenBank/DDBJ whole genome shotgun (WGS) entry which is preliminary data.</text>
</comment>
<gene>
    <name evidence="3" type="ORF">EDC27_0343</name>
</gene>
<dbReference type="Proteomes" id="UP000276223">
    <property type="component" value="Unassembled WGS sequence"/>
</dbReference>
<evidence type="ECO:0000256" key="2">
    <source>
        <dbReference type="ARBA" id="ARBA00022679"/>
    </source>
</evidence>
<evidence type="ECO:0000313" key="4">
    <source>
        <dbReference type="Proteomes" id="UP000276223"/>
    </source>
</evidence>
<dbReference type="GO" id="GO:0009244">
    <property type="term" value="P:lipopolysaccharide core region biosynthetic process"/>
    <property type="evidence" value="ECO:0007669"/>
    <property type="project" value="TreeGrafter"/>
</dbReference>
<keyword evidence="1" id="KW-0328">Glycosyltransferase</keyword>
<keyword evidence="4" id="KW-1185">Reference proteome</keyword>
<dbReference type="InterPro" id="IPR002201">
    <property type="entry name" value="Glyco_trans_9"/>
</dbReference>
<dbReference type="SUPFAM" id="SSF53756">
    <property type="entry name" value="UDP-Glycosyltransferase/glycogen phosphorylase"/>
    <property type="match status" value="1"/>
</dbReference>
<keyword evidence="2 3" id="KW-0808">Transferase</keyword>
<dbReference type="GO" id="GO:0008713">
    <property type="term" value="F:ADP-heptose-lipopolysaccharide heptosyltransferase activity"/>
    <property type="evidence" value="ECO:0007669"/>
    <property type="project" value="TreeGrafter"/>
</dbReference>
<dbReference type="AlphaFoldDB" id="A0A3N1VTC0"/>
<dbReference type="PANTHER" id="PTHR30160:SF19">
    <property type="entry name" value="LIPOPOLYSACCHARIDE HEPTOSYLTRANSFERASE 1"/>
    <property type="match status" value="1"/>
</dbReference>
<organism evidence="3 4">
    <name type="scientific">Desulfosoma caldarium</name>
    <dbReference type="NCBI Taxonomy" id="610254"/>
    <lineage>
        <taxon>Bacteria</taxon>
        <taxon>Pseudomonadati</taxon>
        <taxon>Thermodesulfobacteriota</taxon>
        <taxon>Syntrophobacteria</taxon>
        <taxon>Syntrophobacterales</taxon>
        <taxon>Syntrophobacteraceae</taxon>
        <taxon>Desulfosoma</taxon>
    </lineage>
</organism>
<accession>A0A3N1VTC0</accession>
<dbReference type="Gene3D" id="3.40.50.2000">
    <property type="entry name" value="Glycogen Phosphorylase B"/>
    <property type="match status" value="2"/>
</dbReference>
<evidence type="ECO:0000256" key="1">
    <source>
        <dbReference type="ARBA" id="ARBA00022676"/>
    </source>
</evidence>
<name>A0A3N1VTC0_9BACT</name>
<reference evidence="3 4" key="1">
    <citation type="submission" date="2018-11" db="EMBL/GenBank/DDBJ databases">
        <title>Genomic Encyclopedia of Type Strains, Phase IV (KMG-IV): sequencing the most valuable type-strain genomes for metagenomic binning, comparative biology and taxonomic classification.</title>
        <authorList>
            <person name="Goeker M."/>
        </authorList>
    </citation>
    <scope>NUCLEOTIDE SEQUENCE [LARGE SCALE GENOMIC DNA]</scope>
    <source>
        <strain evidence="3 4">DSM 22027</strain>
    </source>
</reference>
<dbReference type="GO" id="GO:0005829">
    <property type="term" value="C:cytosol"/>
    <property type="evidence" value="ECO:0007669"/>
    <property type="project" value="TreeGrafter"/>
</dbReference>
<dbReference type="Pfam" id="PF01075">
    <property type="entry name" value="Glyco_transf_9"/>
    <property type="match status" value="1"/>
</dbReference>
<dbReference type="InterPro" id="IPR051199">
    <property type="entry name" value="LPS_LOS_Heptosyltrfase"/>
</dbReference>
<dbReference type="OrthoDB" id="9760688at2"/>
<dbReference type="CDD" id="cd03789">
    <property type="entry name" value="GT9_LPS_heptosyltransferase"/>
    <property type="match status" value="1"/>
</dbReference>
<dbReference type="RefSeq" id="WP_123288886.1">
    <property type="nucleotide sequence ID" value="NZ_RJVA01000009.1"/>
</dbReference>
<evidence type="ECO:0000313" key="3">
    <source>
        <dbReference type="EMBL" id="ROR03087.1"/>
    </source>
</evidence>
<sequence length="362" mass="40187">MKALALPSCPRFLIIRPSAIGDVVMALPMAATIKKACEDAFVAWIVEPSMVEFLQAQPHVDQVLAWPKSQWKELMKSRRLAALAREVLQFRQRLKNLKIDIALDAQGLLRSRLLAVLSGARHRIGFPSKEPGSFLMTQILSKGPRTRIIATEYEHMMRRLGFLRDAYPMGIFIPKKDTRTARHLVSHAVGTQSYAVFAMFTTRPQKHWLFERWAGLAHKIFQEFGLSVVLLGGPNDVPAGDALARRHAFTVNLAGRTSLLESAAIIQGARLVIGVDTGLTHMAVALKRPTIALFGATCPYVNTRSHHAVVLYKPMHCSPCRRRPTCGHAYTCMAAIQEDDVMSTARRLLDAARDINLAKAPG</sequence>
<proteinExistence type="predicted"/>
<protein>
    <submittedName>
        <fullName evidence="3">Heptosyltransferase-1</fullName>
    </submittedName>
</protein>
<dbReference type="EMBL" id="RJVA01000009">
    <property type="protein sequence ID" value="ROR03087.1"/>
    <property type="molecule type" value="Genomic_DNA"/>
</dbReference>
<dbReference type="PANTHER" id="PTHR30160">
    <property type="entry name" value="TETRAACYLDISACCHARIDE 4'-KINASE-RELATED"/>
    <property type="match status" value="1"/>
</dbReference>